<proteinExistence type="predicted"/>
<dbReference type="Proteomes" id="UP000078550">
    <property type="component" value="Unassembled WGS sequence"/>
</dbReference>
<evidence type="ECO:0000313" key="1">
    <source>
        <dbReference type="EMBL" id="SBT33787.1"/>
    </source>
</evidence>
<dbReference type="AlphaFoldDB" id="A0A1A9AK83"/>
<reference evidence="2" key="2">
    <citation type="submission" date="2016-05" db="EMBL/GenBank/DDBJ databases">
        <authorList>
            <person name="Lavstsen T."/>
            <person name="Jespersen J.S."/>
        </authorList>
    </citation>
    <scope>NUCLEOTIDE SEQUENCE [LARGE SCALE GENOMIC DNA]</scope>
</reference>
<evidence type="ECO:0000313" key="2">
    <source>
        <dbReference type="EMBL" id="SBT56492.1"/>
    </source>
</evidence>
<dbReference type="Proteomes" id="UP000078555">
    <property type="component" value="Unassembled WGS sequence"/>
</dbReference>
<accession>A0A1A9AK83</accession>
<dbReference type="EMBL" id="FLRE01000066">
    <property type="protein sequence ID" value="SBT33787.1"/>
    <property type="molecule type" value="Genomic_DNA"/>
</dbReference>
<organism evidence="2 4">
    <name type="scientific">Plasmodium ovale wallikeri</name>
    <dbReference type="NCBI Taxonomy" id="864142"/>
    <lineage>
        <taxon>Eukaryota</taxon>
        <taxon>Sar</taxon>
        <taxon>Alveolata</taxon>
        <taxon>Apicomplexa</taxon>
        <taxon>Aconoidasida</taxon>
        <taxon>Haemosporida</taxon>
        <taxon>Plasmodiidae</taxon>
        <taxon>Plasmodium</taxon>
        <taxon>Plasmodium (Plasmodium)</taxon>
    </lineage>
</organism>
<gene>
    <name evidence="2" type="ORF">POVWA1_076470</name>
    <name evidence="1" type="ORF">POVWA2_016620</name>
</gene>
<evidence type="ECO:0000313" key="4">
    <source>
        <dbReference type="Proteomes" id="UP000078555"/>
    </source>
</evidence>
<evidence type="ECO:0000313" key="3">
    <source>
        <dbReference type="Proteomes" id="UP000078550"/>
    </source>
</evidence>
<name>A0A1A9AK83_PLAOA</name>
<sequence length="96" mass="11054">MAKWKKGEEKSGKVQPHHKHCKNLGIIVLQYVCGTFHRWFATRENAPATPVHVYNYPHACAPVYCAIVPHFTSTRWYFSLFRTGPPIPTVARYLAK</sequence>
<protein>
    <submittedName>
        <fullName evidence="2">Uncharacterized protein</fullName>
    </submittedName>
</protein>
<reference evidence="4" key="1">
    <citation type="submission" date="2016-05" db="EMBL/GenBank/DDBJ databases">
        <authorList>
            <person name="Naeem R."/>
        </authorList>
    </citation>
    <scope>NUCLEOTIDE SEQUENCE [LARGE SCALE GENOMIC DNA]</scope>
</reference>
<keyword evidence="4" id="KW-1185">Reference proteome</keyword>
<dbReference type="EMBL" id="FLRD01001096">
    <property type="protein sequence ID" value="SBT56492.1"/>
    <property type="molecule type" value="Genomic_DNA"/>
</dbReference>
<reference evidence="3" key="3">
    <citation type="submission" date="2016-05" db="EMBL/GenBank/DDBJ databases">
        <authorList>
            <person name="Naeem Raeece"/>
        </authorList>
    </citation>
    <scope>NUCLEOTIDE SEQUENCE [LARGE SCALE GENOMIC DNA]</scope>
</reference>